<reference evidence="2" key="1">
    <citation type="submission" date="2023-07" db="EMBL/GenBank/DDBJ databases">
        <title>draft genome sequence of fig (Ficus carica).</title>
        <authorList>
            <person name="Takahashi T."/>
            <person name="Nishimura K."/>
        </authorList>
    </citation>
    <scope>NUCLEOTIDE SEQUENCE</scope>
</reference>
<name>A0AA87Z6H6_FICCA</name>
<evidence type="ECO:0000313" key="1">
    <source>
        <dbReference type="EMBL" id="GMN26361.1"/>
    </source>
</evidence>
<dbReference type="AlphaFoldDB" id="A0AA87Z6H6"/>
<evidence type="ECO:0000313" key="3">
    <source>
        <dbReference type="Proteomes" id="UP001187192"/>
    </source>
</evidence>
<proteinExistence type="predicted"/>
<accession>A0AA87Z6H6</accession>
<keyword evidence="3" id="KW-1185">Reference proteome</keyword>
<evidence type="ECO:0000313" key="2">
    <source>
        <dbReference type="EMBL" id="GMN26375.1"/>
    </source>
</evidence>
<protein>
    <submittedName>
        <fullName evidence="2">Uncharacterized protein</fullName>
    </submittedName>
</protein>
<sequence>MHNDMFCVADVIVVLAERKLTSYVYAVDYYNGMYLVINLGRTKEDHEAPLTFQGMEEKLRIFNKTQGVVARYGDPPQIMSYRDASSGCACQSSRRLVKEARARSLGQEDLERRFLNGFLDDSKDRPCITTISRCTRICT</sequence>
<dbReference type="EMBL" id="BTGU01009614">
    <property type="protein sequence ID" value="GMN26361.1"/>
    <property type="molecule type" value="Genomic_DNA"/>
</dbReference>
<dbReference type="EMBL" id="BTGU01009615">
    <property type="protein sequence ID" value="GMN26375.1"/>
    <property type="molecule type" value="Genomic_DNA"/>
</dbReference>
<dbReference type="Proteomes" id="UP001187192">
    <property type="component" value="Unassembled WGS sequence"/>
</dbReference>
<comment type="caution">
    <text evidence="2">The sequence shown here is derived from an EMBL/GenBank/DDBJ whole genome shotgun (WGS) entry which is preliminary data.</text>
</comment>
<gene>
    <name evidence="1" type="ORF">TIFTF001_051511</name>
    <name evidence="2" type="ORF">TIFTF001_051512</name>
</gene>
<organism evidence="2 3">
    <name type="scientific">Ficus carica</name>
    <name type="common">Common fig</name>
    <dbReference type="NCBI Taxonomy" id="3494"/>
    <lineage>
        <taxon>Eukaryota</taxon>
        <taxon>Viridiplantae</taxon>
        <taxon>Streptophyta</taxon>
        <taxon>Embryophyta</taxon>
        <taxon>Tracheophyta</taxon>
        <taxon>Spermatophyta</taxon>
        <taxon>Magnoliopsida</taxon>
        <taxon>eudicotyledons</taxon>
        <taxon>Gunneridae</taxon>
        <taxon>Pentapetalae</taxon>
        <taxon>rosids</taxon>
        <taxon>fabids</taxon>
        <taxon>Rosales</taxon>
        <taxon>Moraceae</taxon>
        <taxon>Ficeae</taxon>
        <taxon>Ficus</taxon>
    </lineage>
</organism>